<dbReference type="HOGENOM" id="CLU_1359481_0_0_6"/>
<dbReference type="RefSeq" id="WP_015817227.1">
    <property type="nucleotide sequence ID" value="NC_012997.1"/>
</dbReference>
<dbReference type="Gene3D" id="3.40.50.410">
    <property type="entry name" value="von Willebrand factor, type A domain"/>
    <property type="match status" value="1"/>
</dbReference>
<sequence>MFLLAGCGESSPDARYAKGIYLLLDTSGTYTQELAKAQQVINYLLATLEAGDAFAVARIDSGSFSEKDIIAKVVLDGRPSTANKQKRDFARQIDIFVKQVKSSAYTDISGGILQGVEYLNEAKVGRKTIMIYSDLKEDLPTGYVRDFDLTLDGFTVKALNVTKLRADNQNPQAYLNRLSQWSDKVVGGGGNWQVINDLDKPEALTL</sequence>
<dbReference type="Proteomes" id="UP000009080">
    <property type="component" value="Chromosome"/>
</dbReference>
<gene>
    <name evidence="1" type="ordered locus">TERTU_2881</name>
</gene>
<dbReference type="InterPro" id="IPR036465">
    <property type="entry name" value="vWFA_dom_sf"/>
</dbReference>
<evidence type="ECO:0000313" key="2">
    <source>
        <dbReference type="Proteomes" id="UP000009080"/>
    </source>
</evidence>
<organism evidence="1 2">
    <name type="scientific">Teredinibacter turnerae (strain ATCC 39867 / T7901)</name>
    <dbReference type="NCBI Taxonomy" id="377629"/>
    <lineage>
        <taxon>Bacteria</taxon>
        <taxon>Pseudomonadati</taxon>
        <taxon>Pseudomonadota</taxon>
        <taxon>Gammaproteobacteria</taxon>
        <taxon>Cellvibrionales</taxon>
        <taxon>Cellvibrionaceae</taxon>
        <taxon>Teredinibacter</taxon>
    </lineage>
</organism>
<dbReference type="STRING" id="377629.TERTU_2881"/>
<keyword evidence="2" id="KW-1185">Reference proteome</keyword>
<dbReference type="OrthoDB" id="7627389at2"/>
<protein>
    <submittedName>
        <fullName evidence="1">Response regulator receiver domain protein</fullName>
    </submittedName>
</protein>
<evidence type="ECO:0000313" key="1">
    <source>
        <dbReference type="EMBL" id="ACR11115.1"/>
    </source>
</evidence>
<proteinExistence type="predicted"/>
<dbReference type="KEGG" id="ttu:TERTU_2881"/>
<reference evidence="1 2" key="1">
    <citation type="journal article" date="2009" name="PLoS ONE">
        <title>The complete genome of Teredinibacter turnerae T7901: an intracellular endosymbiont of marine wood-boring bivalves (shipworms).</title>
        <authorList>
            <person name="Yang J.C."/>
            <person name="Madupu R."/>
            <person name="Durkin A.S."/>
            <person name="Ekborg N.A."/>
            <person name="Pedamallu C.S."/>
            <person name="Hostetler J.B."/>
            <person name="Radune D."/>
            <person name="Toms B.S."/>
            <person name="Henrissat B."/>
            <person name="Coutinho P.M."/>
            <person name="Schwarz S."/>
            <person name="Field L."/>
            <person name="Trindade-Silva A.E."/>
            <person name="Soares C.A.G."/>
            <person name="Elshahawi S."/>
            <person name="Hanora A."/>
            <person name="Schmidt E.W."/>
            <person name="Haygood M.G."/>
            <person name="Posfai J."/>
            <person name="Benner J."/>
            <person name="Madinger C."/>
            <person name="Nove J."/>
            <person name="Anton B."/>
            <person name="Chaudhary K."/>
            <person name="Foster J."/>
            <person name="Holman A."/>
            <person name="Kumar S."/>
            <person name="Lessard P.A."/>
            <person name="Luyten Y.A."/>
            <person name="Slatko B."/>
            <person name="Wood N."/>
            <person name="Wu B."/>
            <person name="Teplitski M."/>
            <person name="Mougous J.D."/>
            <person name="Ward N."/>
            <person name="Eisen J.A."/>
            <person name="Badger J.H."/>
            <person name="Distel D.L."/>
        </authorList>
    </citation>
    <scope>NUCLEOTIDE SEQUENCE [LARGE SCALE GENOMIC DNA]</scope>
    <source>
        <strain evidence="2">ATCC 39867 / T7901</strain>
    </source>
</reference>
<dbReference type="EMBL" id="CP001614">
    <property type="protein sequence ID" value="ACR11115.1"/>
    <property type="molecule type" value="Genomic_DNA"/>
</dbReference>
<accession>C5BN98</accession>
<dbReference type="eggNOG" id="ENOG502Z89U">
    <property type="taxonomic scope" value="Bacteria"/>
</dbReference>
<dbReference type="SUPFAM" id="SSF53300">
    <property type="entry name" value="vWA-like"/>
    <property type="match status" value="1"/>
</dbReference>
<name>C5BN98_TERTT</name>
<dbReference type="AlphaFoldDB" id="C5BN98"/>